<reference evidence="1 3" key="1">
    <citation type="journal article" date="2020" name="Mol. Biol. Evol.">
        <title>Distinct Expression and Methylation Patterns for Genes with Different Fates following a Single Whole-Genome Duplication in Flowering Plants.</title>
        <authorList>
            <person name="Shi T."/>
            <person name="Rahmani R.S."/>
            <person name="Gugger P.F."/>
            <person name="Wang M."/>
            <person name="Li H."/>
            <person name="Zhang Y."/>
            <person name="Li Z."/>
            <person name="Wang Q."/>
            <person name="Van de Peer Y."/>
            <person name="Marchal K."/>
            <person name="Chen J."/>
        </authorList>
    </citation>
    <scope>NUCLEOTIDE SEQUENCE [LARGE SCALE GENOMIC DNA]</scope>
    <source>
        <tissue evidence="1">Leaf</tissue>
    </source>
</reference>
<organism evidence="1 3">
    <name type="scientific">Nelumbo nucifera</name>
    <name type="common">Sacred lotus</name>
    <dbReference type="NCBI Taxonomy" id="4432"/>
    <lineage>
        <taxon>Eukaryota</taxon>
        <taxon>Viridiplantae</taxon>
        <taxon>Streptophyta</taxon>
        <taxon>Embryophyta</taxon>
        <taxon>Tracheophyta</taxon>
        <taxon>Spermatophyta</taxon>
        <taxon>Magnoliopsida</taxon>
        <taxon>Proteales</taxon>
        <taxon>Nelumbonaceae</taxon>
        <taxon>Nelumbo</taxon>
    </lineage>
</organism>
<dbReference type="Proteomes" id="UP000607653">
    <property type="component" value="Unassembled WGS sequence"/>
</dbReference>
<evidence type="ECO:0000313" key="3">
    <source>
        <dbReference type="Proteomes" id="UP000607653"/>
    </source>
</evidence>
<evidence type="ECO:0000313" key="2">
    <source>
        <dbReference type="EMBL" id="DAD28130.1"/>
    </source>
</evidence>
<evidence type="ECO:0000313" key="1">
    <source>
        <dbReference type="EMBL" id="DAD28128.1"/>
    </source>
</evidence>
<dbReference type="EMBL" id="DUZY01000002">
    <property type="protein sequence ID" value="DAD28130.1"/>
    <property type="molecule type" value="Genomic_DNA"/>
</dbReference>
<dbReference type="AlphaFoldDB" id="A0A822YF28"/>
<protein>
    <submittedName>
        <fullName evidence="1">Uncharacterized protein</fullName>
    </submittedName>
</protein>
<dbReference type="EMBL" id="DUZY01000002">
    <property type="protein sequence ID" value="DAD28128.1"/>
    <property type="molecule type" value="Genomic_DNA"/>
</dbReference>
<keyword evidence="3" id="KW-1185">Reference proteome</keyword>
<sequence length="31" mass="3624">MKEQLNELVDLLQQSEAQRKEILLQAKNLSI</sequence>
<accession>A0A822YF28</accession>
<comment type="caution">
    <text evidence="1">The sequence shown here is derived from an EMBL/GenBank/DDBJ whole genome shotgun (WGS) entry which is preliminary data.</text>
</comment>
<proteinExistence type="predicted"/>
<gene>
    <name evidence="1" type="ORF">HUJ06_029596</name>
    <name evidence="2" type="ORF">HUJ06_029598</name>
</gene>
<name>A0A822YF28_NELNU</name>